<evidence type="ECO:0000313" key="1">
    <source>
        <dbReference type="EMBL" id="GAA2062197.1"/>
    </source>
</evidence>
<keyword evidence="2" id="KW-1185">Reference proteome</keyword>
<comment type="caution">
    <text evidence="1">The sequence shown here is derived from an EMBL/GenBank/DDBJ whole genome shotgun (WGS) entry which is preliminary data.</text>
</comment>
<accession>A0ABN2VHR4</accession>
<protein>
    <submittedName>
        <fullName evidence="1">Uncharacterized protein</fullName>
    </submittedName>
</protein>
<dbReference type="RefSeq" id="WP_344671589.1">
    <property type="nucleotide sequence ID" value="NZ_BAAAQN010000086.1"/>
</dbReference>
<dbReference type="Proteomes" id="UP001500751">
    <property type="component" value="Unassembled WGS sequence"/>
</dbReference>
<gene>
    <name evidence="1" type="ORF">GCM10009839_86650</name>
</gene>
<organism evidence="1 2">
    <name type="scientific">Catenulispora yoronensis</name>
    <dbReference type="NCBI Taxonomy" id="450799"/>
    <lineage>
        <taxon>Bacteria</taxon>
        <taxon>Bacillati</taxon>
        <taxon>Actinomycetota</taxon>
        <taxon>Actinomycetes</taxon>
        <taxon>Catenulisporales</taxon>
        <taxon>Catenulisporaceae</taxon>
        <taxon>Catenulispora</taxon>
    </lineage>
</organism>
<reference evidence="1 2" key="1">
    <citation type="journal article" date="2019" name="Int. J. Syst. Evol. Microbiol.">
        <title>The Global Catalogue of Microorganisms (GCM) 10K type strain sequencing project: providing services to taxonomists for standard genome sequencing and annotation.</title>
        <authorList>
            <consortium name="The Broad Institute Genomics Platform"/>
            <consortium name="The Broad Institute Genome Sequencing Center for Infectious Disease"/>
            <person name="Wu L."/>
            <person name="Ma J."/>
        </authorList>
    </citation>
    <scope>NUCLEOTIDE SEQUENCE [LARGE SCALE GENOMIC DNA]</scope>
    <source>
        <strain evidence="1 2">JCM 16014</strain>
    </source>
</reference>
<name>A0ABN2VHR4_9ACTN</name>
<proteinExistence type="predicted"/>
<sequence>MTAPAVVASTPAGSAQNAMLFVVVAPARSRCERCKGHGGYVPTVWLANGSSMSGAPEICDECHGLGYR</sequence>
<dbReference type="EMBL" id="BAAAQN010000086">
    <property type="protein sequence ID" value="GAA2062197.1"/>
    <property type="molecule type" value="Genomic_DNA"/>
</dbReference>
<evidence type="ECO:0000313" key="2">
    <source>
        <dbReference type="Proteomes" id="UP001500751"/>
    </source>
</evidence>